<dbReference type="AlphaFoldDB" id="A0A2P2J3Q2"/>
<feature type="compositionally biased region" description="Basic and acidic residues" evidence="1">
    <location>
        <begin position="18"/>
        <end position="28"/>
    </location>
</feature>
<reference evidence="2" key="1">
    <citation type="submission" date="2018-02" db="EMBL/GenBank/DDBJ databases">
        <title>Rhizophora mucronata_Transcriptome.</title>
        <authorList>
            <person name="Meera S.P."/>
            <person name="Sreeshan A."/>
            <person name="Augustine A."/>
        </authorList>
    </citation>
    <scope>NUCLEOTIDE SEQUENCE</scope>
    <source>
        <tissue evidence="2">Leaf</tissue>
    </source>
</reference>
<proteinExistence type="predicted"/>
<sequence>MKKVQENFIDNPFSSIEFGKDRNGTQLS</sequence>
<dbReference type="EMBL" id="GGEC01007619">
    <property type="protein sequence ID" value="MBW88102.1"/>
    <property type="molecule type" value="Transcribed_RNA"/>
</dbReference>
<evidence type="ECO:0000256" key="1">
    <source>
        <dbReference type="SAM" id="MobiDB-lite"/>
    </source>
</evidence>
<feature type="region of interest" description="Disordered" evidence="1">
    <location>
        <begin position="1"/>
        <end position="28"/>
    </location>
</feature>
<organism evidence="2">
    <name type="scientific">Rhizophora mucronata</name>
    <name type="common">Asiatic mangrove</name>
    <dbReference type="NCBI Taxonomy" id="61149"/>
    <lineage>
        <taxon>Eukaryota</taxon>
        <taxon>Viridiplantae</taxon>
        <taxon>Streptophyta</taxon>
        <taxon>Embryophyta</taxon>
        <taxon>Tracheophyta</taxon>
        <taxon>Spermatophyta</taxon>
        <taxon>Magnoliopsida</taxon>
        <taxon>eudicotyledons</taxon>
        <taxon>Gunneridae</taxon>
        <taxon>Pentapetalae</taxon>
        <taxon>rosids</taxon>
        <taxon>fabids</taxon>
        <taxon>Malpighiales</taxon>
        <taxon>Rhizophoraceae</taxon>
        <taxon>Rhizophora</taxon>
    </lineage>
</organism>
<evidence type="ECO:0000313" key="2">
    <source>
        <dbReference type="EMBL" id="MBW88102.1"/>
    </source>
</evidence>
<protein>
    <submittedName>
        <fullName evidence="2">Uncharacterized protein</fullName>
    </submittedName>
</protein>
<name>A0A2P2J3Q2_RHIMU</name>
<accession>A0A2P2J3Q2</accession>